<dbReference type="EnsemblPlants" id="AVESA.00010b.r2.2AG0242690.2">
    <property type="protein sequence ID" value="AVESA.00010b.r2.2AG0242690.2.CDS"/>
    <property type="gene ID" value="AVESA.00010b.r2.2AG0242690"/>
</dbReference>
<evidence type="ECO:0000313" key="1">
    <source>
        <dbReference type="EnsemblPlants" id="AVESA.00010b.r2.2AG0242690.2.CDS"/>
    </source>
</evidence>
<reference evidence="1" key="1">
    <citation type="submission" date="2021-05" db="EMBL/GenBank/DDBJ databases">
        <authorList>
            <person name="Scholz U."/>
            <person name="Mascher M."/>
            <person name="Fiebig A."/>
        </authorList>
    </citation>
    <scope>NUCLEOTIDE SEQUENCE [LARGE SCALE GENOMIC DNA]</scope>
</reference>
<keyword evidence="2" id="KW-1185">Reference proteome</keyword>
<name>A0ACD5UEX9_AVESA</name>
<reference evidence="1" key="2">
    <citation type="submission" date="2025-09" db="UniProtKB">
        <authorList>
            <consortium name="EnsemblPlants"/>
        </authorList>
    </citation>
    <scope>IDENTIFICATION</scope>
</reference>
<proteinExistence type="predicted"/>
<dbReference type="Proteomes" id="UP001732700">
    <property type="component" value="Chromosome 2A"/>
</dbReference>
<protein>
    <submittedName>
        <fullName evidence="1">Uncharacterized protein</fullName>
    </submittedName>
</protein>
<organism evidence="1 2">
    <name type="scientific">Avena sativa</name>
    <name type="common">Oat</name>
    <dbReference type="NCBI Taxonomy" id="4498"/>
    <lineage>
        <taxon>Eukaryota</taxon>
        <taxon>Viridiplantae</taxon>
        <taxon>Streptophyta</taxon>
        <taxon>Embryophyta</taxon>
        <taxon>Tracheophyta</taxon>
        <taxon>Spermatophyta</taxon>
        <taxon>Magnoliopsida</taxon>
        <taxon>Liliopsida</taxon>
        <taxon>Poales</taxon>
        <taxon>Poaceae</taxon>
        <taxon>BOP clade</taxon>
        <taxon>Pooideae</taxon>
        <taxon>Poodae</taxon>
        <taxon>Poeae</taxon>
        <taxon>Poeae Chloroplast Group 1 (Aveneae type)</taxon>
        <taxon>Aveninae</taxon>
        <taxon>Avena</taxon>
    </lineage>
</organism>
<evidence type="ECO:0000313" key="2">
    <source>
        <dbReference type="Proteomes" id="UP001732700"/>
    </source>
</evidence>
<sequence>MKTSVMVLACLLLLQLLATTAHGIRLDRQLHEALSSSKKELAGDSKAGAPPDAVDHSSSRRCTPDGNCSGTTTEQMTPIDAAAVVAEDIEPKVAVSAYARPVPKFHEDYYGAGGHERNHH</sequence>
<accession>A0ACD5UEX9</accession>